<evidence type="ECO:0000259" key="2">
    <source>
        <dbReference type="PROSITE" id="PS50263"/>
    </source>
</evidence>
<dbReference type="PANTHER" id="PTHR43674">
    <property type="entry name" value="NITRILASE C965.09-RELATED"/>
    <property type="match status" value="1"/>
</dbReference>
<dbReference type="Proteomes" id="UP000184514">
    <property type="component" value="Unassembled WGS sequence"/>
</dbReference>
<dbReference type="PROSITE" id="PS50263">
    <property type="entry name" value="CN_HYDROLASE"/>
    <property type="match status" value="1"/>
</dbReference>
<dbReference type="STRING" id="696762.PFRI_01130"/>
<keyword evidence="1 3" id="KW-0378">Hydrolase</keyword>
<accession>A0A1L9P280</accession>
<dbReference type="GO" id="GO:0033388">
    <property type="term" value="P:putrescine biosynthetic process from arginine"/>
    <property type="evidence" value="ECO:0007669"/>
    <property type="project" value="TreeGrafter"/>
</dbReference>
<keyword evidence="4" id="KW-1185">Reference proteome</keyword>
<reference evidence="3 4" key="1">
    <citation type="submission" date="2016-10" db="EMBL/GenBank/DDBJ databases">
        <title>Genome sequence of Planktotalea frisia SH6-1.</title>
        <authorList>
            <person name="Poehlein A."/>
            <person name="Bakenhus I."/>
            <person name="Voget S."/>
            <person name="Brinkhoff T."/>
            <person name="Simon M."/>
        </authorList>
    </citation>
    <scope>NUCLEOTIDE SEQUENCE [LARGE SCALE GENOMIC DNA]</scope>
    <source>
        <strain evidence="3 4">SH6-1</strain>
    </source>
</reference>
<dbReference type="CDD" id="cd07576">
    <property type="entry name" value="R-amidase_like"/>
    <property type="match status" value="1"/>
</dbReference>
<evidence type="ECO:0000313" key="3">
    <source>
        <dbReference type="EMBL" id="OJI95601.1"/>
    </source>
</evidence>
<dbReference type="GO" id="GO:0050126">
    <property type="term" value="F:N-carbamoylputrescine amidase activity"/>
    <property type="evidence" value="ECO:0007669"/>
    <property type="project" value="TreeGrafter"/>
</dbReference>
<comment type="caution">
    <text evidence="3">The sequence shown here is derived from an EMBL/GenBank/DDBJ whole genome shotgun (WGS) entry which is preliminary data.</text>
</comment>
<dbReference type="InterPro" id="IPR044083">
    <property type="entry name" value="RamA-like"/>
</dbReference>
<dbReference type="EC" id="3.5.1.100" evidence="3"/>
<dbReference type="InterPro" id="IPR003010">
    <property type="entry name" value="C-N_Hydrolase"/>
</dbReference>
<dbReference type="PANTHER" id="PTHR43674:SF2">
    <property type="entry name" value="BETA-UREIDOPROPIONASE"/>
    <property type="match status" value="1"/>
</dbReference>
<gene>
    <name evidence="3" type="primary">ramA_1</name>
    <name evidence="3" type="ORF">PFRI_01130</name>
</gene>
<dbReference type="Pfam" id="PF00795">
    <property type="entry name" value="CN_hydrolase"/>
    <property type="match status" value="1"/>
</dbReference>
<name>A0A1L9P280_9RHOB</name>
<evidence type="ECO:0000313" key="4">
    <source>
        <dbReference type="Proteomes" id="UP000184514"/>
    </source>
</evidence>
<dbReference type="SUPFAM" id="SSF56317">
    <property type="entry name" value="Carbon-nitrogen hydrolase"/>
    <property type="match status" value="1"/>
</dbReference>
<proteinExistence type="predicted"/>
<dbReference type="InterPro" id="IPR050345">
    <property type="entry name" value="Aliph_Amidase/BUP"/>
</dbReference>
<dbReference type="EMBL" id="MLCB01000010">
    <property type="protein sequence ID" value="OJI95601.1"/>
    <property type="molecule type" value="Genomic_DNA"/>
</dbReference>
<sequence length="241" mass="26151">MEWLAQHLPEIATKGADLVVLPELFACGYAIGAQTRASAEPAYGPTSQKLGELAQRFKLAIHCGYAERADETLYNSAMCIGPDGTLLGHHRKLAIPPGFEREYYTAGQGITLFTYRGFKIATLICYDAEFPETVRHAAAFGADLVLVPTALGADWGWVADTMLPTRAYENGVFLVYANGSGTQGDMEFLGKSVIAAPNGTELARASRTSEILYASLDPAMVRKAQLRLPYLLDRTSLDLLV</sequence>
<dbReference type="AlphaFoldDB" id="A0A1L9P280"/>
<dbReference type="InterPro" id="IPR036526">
    <property type="entry name" value="C-N_Hydrolase_sf"/>
</dbReference>
<dbReference type="Gene3D" id="3.60.110.10">
    <property type="entry name" value="Carbon-nitrogen hydrolase"/>
    <property type="match status" value="1"/>
</dbReference>
<feature type="domain" description="CN hydrolase" evidence="2">
    <location>
        <begin position="1"/>
        <end position="218"/>
    </location>
</feature>
<protein>
    <submittedName>
        <fullName evidence="3">(R)-stereoselective amidase</fullName>
        <ecNumber evidence="3">3.5.1.100</ecNumber>
    </submittedName>
</protein>
<evidence type="ECO:0000256" key="1">
    <source>
        <dbReference type="ARBA" id="ARBA00022801"/>
    </source>
</evidence>
<organism evidence="3 4">
    <name type="scientific">Planktotalea frisia</name>
    <dbReference type="NCBI Taxonomy" id="696762"/>
    <lineage>
        <taxon>Bacteria</taxon>
        <taxon>Pseudomonadati</taxon>
        <taxon>Pseudomonadota</taxon>
        <taxon>Alphaproteobacteria</taxon>
        <taxon>Rhodobacterales</taxon>
        <taxon>Paracoccaceae</taxon>
        <taxon>Planktotalea</taxon>
    </lineage>
</organism>